<evidence type="ECO:0000313" key="20">
    <source>
        <dbReference type="EMBL" id="SLN36369.1"/>
    </source>
</evidence>
<dbReference type="GO" id="GO:0005524">
    <property type="term" value="F:ATP binding"/>
    <property type="evidence" value="ECO:0007669"/>
    <property type="project" value="UniProtKB-KW"/>
</dbReference>
<dbReference type="SMART" id="SM00388">
    <property type="entry name" value="HisKA"/>
    <property type="match status" value="1"/>
</dbReference>
<dbReference type="Pfam" id="PF00512">
    <property type="entry name" value="HisKA"/>
    <property type="match status" value="1"/>
</dbReference>
<organism evidence="20 21">
    <name type="scientific">Palleronia marisminoris</name>
    <dbReference type="NCBI Taxonomy" id="315423"/>
    <lineage>
        <taxon>Bacteria</taxon>
        <taxon>Pseudomonadati</taxon>
        <taxon>Pseudomonadota</taxon>
        <taxon>Alphaproteobacteria</taxon>
        <taxon>Rhodobacterales</taxon>
        <taxon>Roseobacteraceae</taxon>
        <taxon>Palleronia</taxon>
    </lineage>
</organism>
<dbReference type="PIRSF" id="PIRSF036431">
    <property type="entry name" value="STHK_DctB"/>
    <property type="match status" value="1"/>
</dbReference>
<dbReference type="InterPro" id="IPR017055">
    <property type="entry name" value="Sig_transdc_His_kinase_DctB"/>
</dbReference>
<evidence type="ECO:0000256" key="10">
    <source>
        <dbReference type="ARBA" id="ARBA00022777"/>
    </source>
</evidence>
<keyword evidence="17" id="KW-0175">Coiled coil</keyword>
<evidence type="ECO:0000256" key="13">
    <source>
        <dbReference type="ARBA" id="ARBA00023012"/>
    </source>
</evidence>
<gene>
    <name evidence="20" type="primary">dctB_1</name>
    <name evidence="20" type="ORF">PAM7066_01548</name>
</gene>
<evidence type="ECO:0000256" key="18">
    <source>
        <dbReference type="SAM" id="Phobius"/>
    </source>
</evidence>
<dbReference type="Pfam" id="PF02518">
    <property type="entry name" value="HATPase_c"/>
    <property type="match status" value="1"/>
</dbReference>
<dbReference type="EC" id="2.7.13.3" evidence="3"/>
<comment type="catalytic activity">
    <reaction evidence="1">
        <text>ATP + protein L-histidine = ADP + protein N-phospho-L-histidine.</text>
        <dbReference type="EC" id="2.7.13.3"/>
    </reaction>
</comment>
<keyword evidence="6" id="KW-0597">Phosphoprotein</keyword>
<reference evidence="20 21" key="1">
    <citation type="submission" date="2017-03" db="EMBL/GenBank/DDBJ databases">
        <authorList>
            <person name="Afonso C.L."/>
            <person name="Miller P.J."/>
            <person name="Scott M.A."/>
            <person name="Spackman E."/>
            <person name="Goraichik I."/>
            <person name="Dimitrov K.M."/>
            <person name="Suarez D.L."/>
            <person name="Swayne D.E."/>
        </authorList>
    </citation>
    <scope>NUCLEOTIDE SEQUENCE [LARGE SCALE GENOMIC DNA]</scope>
    <source>
        <strain evidence="20 21">CECT 7066</strain>
    </source>
</reference>
<evidence type="ECO:0000256" key="3">
    <source>
        <dbReference type="ARBA" id="ARBA00012438"/>
    </source>
</evidence>
<dbReference type="CDD" id="cd00082">
    <property type="entry name" value="HisKA"/>
    <property type="match status" value="1"/>
</dbReference>
<dbReference type="SUPFAM" id="SSF103190">
    <property type="entry name" value="Sensory domain-like"/>
    <property type="match status" value="1"/>
</dbReference>
<evidence type="ECO:0000256" key="1">
    <source>
        <dbReference type="ARBA" id="ARBA00000085"/>
    </source>
</evidence>
<keyword evidence="21" id="KW-1185">Reference proteome</keyword>
<evidence type="ECO:0000256" key="16">
    <source>
        <dbReference type="ARBA" id="ARBA00073143"/>
    </source>
</evidence>
<evidence type="ECO:0000256" key="5">
    <source>
        <dbReference type="ARBA" id="ARBA00022519"/>
    </source>
</evidence>
<keyword evidence="8 18" id="KW-0812">Transmembrane</keyword>
<accession>A0A1Y5SAL4</accession>
<protein>
    <recommendedName>
        <fullName evidence="16">C4-dicarboxylate transport sensor protein DctB</fullName>
        <ecNumber evidence="3">2.7.13.3</ecNumber>
    </recommendedName>
</protein>
<dbReference type="FunFam" id="3.30.450.20:FF:000127">
    <property type="entry name" value="C4-dicarboxylate transport sensor protein"/>
    <property type="match status" value="1"/>
</dbReference>
<dbReference type="STRING" id="315423.SAMN04488020_103267"/>
<keyword evidence="11" id="KW-0067">ATP-binding</keyword>
<keyword evidence="14 18" id="KW-0472">Membrane</keyword>
<dbReference type="InterPro" id="IPR029151">
    <property type="entry name" value="Sensor-like_sf"/>
</dbReference>
<dbReference type="Proteomes" id="UP000193870">
    <property type="component" value="Unassembled WGS sequence"/>
</dbReference>
<feature type="domain" description="Histidine kinase" evidence="19">
    <location>
        <begin position="388"/>
        <end position="600"/>
    </location>
</feature>
<dbReference type="GO" id="GO:0005886">
    <property type="term" value="C:plasma membrane"/>
    <property type="evidence" value="ECO:0007669"/>
    <property type="project" value="UniProtKB-SubCell"/>
</dbReference>
<dbReference type="InterPro" id="IPR005467">
    <property type="entry name" value="His_kinase_dom"/>
</dbReference>
<dbReference type="InterPro" id="IPR003661">
    <property type="entry name" value="HisK_dim/P_dom"/>
</dbReference>
<dbReference type="RefSeq" id="WP_085853546.1">
    <property type="nucleotide sequence ID" value="NZ_FOPF01000003.1"/>
</dbReference>
<evidence type="ECO:0000256" key="6">
    <source>
        <dbReference type="ARBA" id="ARBA00022553"/>
    </source>
</evidence>
<evidence type="ECO:0000256" key="11">
    <source>
        <dbReference type="ARBA" id="ARBA00022840"/>
    </source>
</evidence>
<dbReference type="PANTHER" id="PTHR43065:SF46">
    <property type="entry name" value="C4-DICARBOXYLATE TRANSPORT SENSOR PROTEIN DCTB"/>
    <property type="match status" value="1"/>
</dbReference>
<dbReference type="InterPro" id="IPR004358">
    <property type="entry name" value="Sig_transdc_His_kin-like_C"/>
</dbReference>
<proteinExistence type="predicted"/>
<evidence type="ECO:0000256" key="4">
    <source>
        <dbReference type="ARBA" id="ARBA00022475"/>
    </source>
</evidence>
<dbReference type="OrthoDB" id="7568856at2"/>
<evidence type="ECO:0000256" key="12">
    <source>
        <dbReference type="ARBA" id="ARBA00022989"/>
    </source>
</evidence>
<keyword evidence="4" id="KW-1003">Cell membrane</keyword>
<keyword evidence="12 18" id="KW-1133">Transmembrane helix</keyword>
<dbReference type="PRINTS" id="PR00344">
    <property type="entry name" value="BCTRLSENSOR"/>
</dbReference>
<dbReference type="Gene3D" id="1.10.287.130">
    <property type="match status" value="1"/>
</dbReference>
<dbReference type="Gene3D" id="3.30.450.20">
    <property type="entry name" value="PAS domain"/>
    <property type="match status" value="2"/>
</dbReference>
<dbReference type="InterPro" id="IPR036890">
    <property type="entry name" value="HATPase_C_sf"/>
</dbReference>
<evidence type="ECO:0000256" key="2">
    <source>
        <dbReference type="ARBA" id="ARBA00004429"/>
    </source>
</evidence>
<keyword evidence="13" id="KW-0902">Two-component regulatory system</keyword>
<dbReference type="SUPFAM" id="SSF55874">
    <property type="entry name" value="ATPase domain of HSP90 chaperone/DNA topoisomerase II/histidine kinase"/>
    <property type="match status" value="1"/>
</dbReference>
<feature type="coiled-coil region" evidence="17">
    <location>
        <begin position="317"/>
        <end position="379"/>
    </location>
</feature>
<evidence type="ECO:0000256" key="9">
    <source>
        <dbReference type="ARBA" id="ARBA00022741"/>
    </source>
</evidence>
<dbReference type="EMBL" id="FWFV01000003">
    <property type="protein sequence ID" value="SLN36369.1"/>
    <property type="molecule type" value="Genomic_DNA"/>
</dbReference>
<keyword evidence="7 20" id="KW-0808">Transferase</keyword>
<evidence type="ECO:0000256" key="7">
    <source>
        <dbReference type="ARBA" id="ARBA00022679"/>
    </source>
</evidence>
<dbReference type="SMART" id="SM00387">
    <property type="entry name" value="HATPase_c"/>
    <property type="match status" value="1"/>
</dbReference>
<name>A0A1Y5SAL4_9RHOB</name>
<evidence type="ECO:0000259" key="19">
    <source>
        <dbReference type="PROSITE" id="PS50109"/>
    </source>
</evidence>
<evidence type="ECO:0000256" key="15">
    <source>
        <dbReference type="ARBA" id="ARBA00059004"/>
    </source>
</evidence>
<comment type="subcellular location">
    <subcellularLocation>
        <location evidence="2">Cell inner membrane</location>
        <topology evidence="2">Multi-pass membrane protein</topology>
    </subcellularLocation>
</comment>
<dbReference type="InterPro" id="IPR033479">
    <property type="entry name" value="dCache_1"/>
</dbReference>
<feature type="transmembrane region" description="Helical" evidence="18">
    <location>
        <begin position="292"/>
        <end position="314"/>
    </location>
</feature>
<dbReference type="Gene3D" id="3.30.565.10">
    <property type="entry name" value="Histidine kinase-like ATPase, C-terminal domain"/>
    <property type="match status" value="1"/>
</dbReference>
<dbReference type="InterPro" id="IPR003594">
    <property type="entry name" value="HATPase_dom"/>
</dbReference>
<dbReference type="InterPro" id="IPR036097">
    <property type="entry name" value="HisK_dim/P_sf"/>
</dbReference>
<evidence type="ECO:0000256" key="17">
    <source>
        <dbReference type="SAM" id="Coils"/>
    </source>
</evidence>
<evidence type="ECO:0000313" key="21">
    <source>
        <dbReference type="Proteomes" id="UP000193870"/>
    </source>
</evidence>
<sequence length="607" mass="65671">MARPMGLALAVLLVAGGAAFHVLSGLVVDQAREDAGAFLSQAEATIDDWLDRYRALPRLYARDPRIVSAMAGDPRPGALDDLSRELAEWNGIAGTSDTYVMAADGTTVAASNWDSDISFVGRNFGFRPYFSDAMQGENGRFFGLGTTSGLRGYYLSAPIRQNGAILGVIVVKVSIPALESVLAESSHPIFISDDAGVVILSTLPEFRLTTLRPIPEDRQALIDRTRRYDLARLDPAPLSDMRGAGGDWPLVSAPVRGPAEARRTYLQTDRALTGETWRLHLLYDVGAVRQQLWTMGVAIVAAGIAIAALAALGLQRRERLIQRLADRERDRLRLERRVALRTVALSEANARLEIEVDERRAAEQTLRQTQNELVQAGKLAALGQMSAALSHEFNQPLTAIRTYSENAAAFYEAGRGDRAAENIGRVLRLTEKMAQLSKRLTRFARRSGDDVGPVDLDQVLSEALALVAARVDRSEARIEITGDRGLLVQGGATRLMHVAMNLIGNALDAVPPGRPPRIAIHIAARGGKVSMEVTDNGTGVPEDALPHIFDPFFTTKEVGKGLGLGLSICYNIVRDFGGTMEARNRPEGGAAFTVTLEAAERLPVAAE</sequence>
<keyword evidence="9" id="KW-0547">Nucleotide-binding</keyword>
<dbReference type="Pfam" id="PF02743">
    <property type="entry name" value="dCache_1"/>
    <property type="match status" value="1"/>
</dbReference>
<dbReference type="AlphaFoldDB" id="A0A1Y5SAL4"/>
<keyword evidence="5" id="KW-0997">Cell inner membrane</keyword>
<evidence type="ECO:0000256" key="8">
    <source>
        <dbReference type="ARBA" id="ARBA00022692"/>
    </source>
</evidence>
<dbReference type="SUPFAM" id="SSF47384">
    <property type="entry name" value="Homodimeric domain of signal transducing histidine kinase"/>
    <property type="match status" value="1"/>
</dbReference>
<comment type="function">
    <text evidence="15">Member of the two-component regulatory system DctB/DctD involved in the transport of C4-dicarboxylates. DctB functions as a membrane-associated protein kinase that phosphorylates DctD in response to environmental signals.</text>
</comment>
<dbReference type="PANTHER" id="PTHR43065">
    <property type="entry name" value="SENSOR HISTIDINE KINASE"/>
    <property type="match status" value="1"/>
</dbReference>
<dbReference type="PROSITE" id="PS50109">
    <property type="entry name" value="HIS_KIN"/>
    <property type="match status" value="1"/>
</dbReference>
<dbReference type="GO" id="GO:0000155">
    <property type="term" value="F:phosphorelay sensor kinase activity"/>
    <property type="evidence" value="ECO:0007669"/>
    <property type="project" value="InterPro"/>
</dbReference>
<dbReference type="FunFam" id="1.10.287.130:FF:000049">
    <property type="entry name" value="C4-dicarboxylate transport sensor protein DctB"/>
    <property type="match status" value="1"/>
</dbReference>
<keyword evidence="10" id="KW-0418">Kinase</keyword>
<evidence type="ECO:0000256" key="14">
    <source>
        <dbReference type="ARBA" id="ARBA00023136"/>
    </source>
</evidence>